<dbReference type="PROSITE" id="PS50109">
    <property type="entry name" value="HIS_KIN"/>
    <property type="match status" value="1"/>
</dbReference>
<evidence type="ECO:0000259" key="6">
    <source>
        <dbReference type="PROSITE" id="PS50109"/>
    </source>
</evidence>
<evidence type="ECO:0000313" key="8">
    <source>
        <dbReference type="Proteomes" id="UP000236379"/>
    </source>
</evidence>
<dbReference type="SMART" id="SM00065">
    <property type="entry name" value="GAF"/>
    <property type="match status" value="3"/>
</dbReference>
<dbReference type="OrthoDB" id="65110at2"/>
<dbReference type="Gene3D" id="1.10.287.130">
    <property type="match status" value="1"/>
</dbReference>
<evidence type="ECO:0000313" key="7">
    <source>
        <dbReference type="EMBL" id="PNY79400.1"/>
    </source>
</evidence>
<dbReference type="Gene3D" id="3.30.565.10">
    <property type="entry name" value="Histidine kinase-like ATPase, C-terminal domain"/>
    <property type="match status" value="1"/>
</dbReference>
<dbReference type="InterPro" id="IPR036890">
    <property type="entry name" value="HATPase_C_sf"/>
</dbReference>
<dbReference type="PANTHER" id="PTHR43304">
    <property type="entry name" value="PHYTOCHROME-LIKE PROTEIN CPH1"/>
    <property type="match status" value="1"/>
</dbReference>
<evidence type="ECO:0000256" key="2">
    <source>
        <dbReference type="ARBA" id="ARBA00012438"/>
    </source>
</evidence>
<feature type="domain" description="Histidine kinase" evidence="6">
    <location>
        <begin position="711"/>
        <end position="924"/>
    </location>
</feature>
<keyword evidence="3" id="KW-0597">Phosphoprotein</keyword>
<keyword evidence="5 7" id="KW-0418">Kinase</keyword>
<dbReference type="InterPro" id="IPR003018">
    <property type="entry name" value="GAF"/>
</dbReference>
<sequence>MSSSSPAPLSLSEHLQQVTEHLAAARTPRDVFGVVLTPALEALNAVAGAVLLANEAATTLELIVTQGYEEGAQTLWQDGPLTGNVPAGDALNRREGLFFEAQGDLVRAYPELEARTGAVAAVATAVLPMFLDDRPLGTIILDFREPHHFTAEEVRFLRTLAAQCALALGRARLGQTLEARVAARTAELEEQRAALDAFVTYKEAVGGESDVLTLARQAIGVVRTTLAHVSAVYYELDGGYWMARVWSDDLPPEVVAQITAGVPQDAPNFAEAIGLGAPLFVNGWDALANGVPSSSSYGAVALLPLVIRGETRSLFSVGTREARAWSERERALTRAVARGLGVTLERTEHLRALDEERAALSAFARFTEQSTQASDELTLAGLARDVLQATLDVQVGYLELEDGRWVGRVFSEATPGDVTDQARAGVPAGSPTFSRPFEERGVVFVDGWDASGEEAGSGMSGAAALYPYTEDGQPRALLTMGTPKARGWTERERTVFRAVGHSLALAFERLGQTRRVEHQRSELEARTRALEGFAELTRDLMVEDDPYAFVRRAQEVVLSLLPPGYALYYERDGDRWRNRVQTGQVGHEELQAFINAGPLTGVTPSVDTPWTTGEPLYQNAYARGSDTPPQMVQHVGAAASLPVFRRGEVVGVLIAVLFGARPWTPTDRVVLETVVRSLGQALERAEGLAHLAQRTEELRRSNAELEQFAYIASHDLQAPIRAVNSFSEILATRYGAQLDGRGVRYLGFIRESGQHMKQLVDDLLTFSRVATEQRPPSPADSGAVVDQVRRRLMPEVEALGASVTRDELPTVRVDRQQLDQLLQNLIGNALKYHRLGVPPRVQVAAELEGDVWRFTVADNGLGIEPQYFEKIFVIFQRLHGQGAYPGTGIGLAVCKKIVERHGGQLWVESTPGEGSTFLFTLPAG</sequence>
<keyword evidence="8" id="KW-1185">Reference proteome</keyword>
<dbReference type="SUPFAM" id="SSF55781">
    <property type="entry name" value="GAF domain-like"/>
    <property type="match status" value="4"/>
</dbReference>
<dbReference type="Pfam" id="PF02518">
    <property type="entry name" value="HATPase_c"/>
    <property type="match status" value="1"/>
</dbReference>
<comment type="caution">
    <text evidence="7">The sequence shown here is derived from an EMBL/GenBank/DDBJ whole genome shotgun (WGS) entry which is preliminary data.</text>
</comment>
<reference evidence="7 8" key="1">
    <citation type="submission" date="2018-01" db="EMBL/GenBank/DDBJ databases">
        <title>Deinococcus koreensis sp. nov., a radiation-resistant bacterium isolated from river water.</title>
        <authorList>
            <person name="Choi A."/>
        </authorList>
    </citation>
    <scope>NUCLEOTIDE SEQUENCE [LARGE SCALE GENOMIC DNA]</scope>
    <source>
        <strain evidence="7 8">SJW1-2</strain>
    </source>
</reference>
<evidence type="ECO:0000256" key="4">
    <source>
        <dbReference type="ARBA" id="ARBA00022679"/>
    </source>
</evidence>
<dbReference type="SMART" id="SM00388">
    <property type="entry name" value="HisKA"/>
    <property type="match status" value="1"/>
</dbReference>
<evidence type="ECO:0000256" key="5">
    <source>
        <dbReference type="ARBA" id="ARBA00022777"/>
    </source>
</evidence>
<dbReference type="SUPFAM" id="SSF55874">
    <property type="entry name" value="ATPase domain of HSP90 chaperone/DNA topoisomerase II/histidine kinase"/>
    <property type="match status" value="1"/>
</dbReference>
<evidence type="ECO:0000256" key="3">
    <source>
        <dbReference type="ARBA" id="ARBA00022553"/>
    </source>
</evidence>
<dbReference type="AlphaFoldDB" id="A0A2K3USB5"/>
<dbReference type="InterPro" id="IPR003661">
    <property type="entry name" value="HisK_dim/P_dom"/>
</dbReference>
<dbReference type="CDD" id="cd00082">
    <property type="entry name" value="HisKA"/>
    <property type="match status" value="1"/>
</dbReference>
<dbReference type="InterPro" id="IPR029016">
    <property type="entry name" value="GAF-like_dom_sf"/>
</dbReference>
<keyword evidence="4" id="KW-0808">Transferase</keyword>
<dbReference type="Pfam" id="PF00512">
    <property type="entry name" value="HisKA"/>
    <property type="match status" value="1"/>
</dbReference>
<accession>A0A2K3USB5</accession>
<comment type="catalytic activity">
    <reaction evidence="1">
        <text>ATP + protein L-histidine = ADP + protein N-phospho-L-histidine.</text>
        <dbReference type="EC" id="2.7.13.3"/>
    </reaction>
</comment>
<proteinExistence type="predicted"/>
<dbReference type="InterPro" id="IPR052162">
    <property type="entry name" value="Sensor_kinase/Photoreceptor"/>
</dbReference>
<organism evidence="7 8">
    <name type="scientific">Deinococcus koreensis</name>
    <dbReference type="NCBI Taxonomy" id="2054903"/>
    <lineage>
        <taxon>Bacteria</taxon>
        <taxon>Thermotogati</taxon>
        <taxon>Deinococcota</taxon>
        <taxon>Deinococci</taxon>
        <taxon>Deinococcales</taxon>
        <taxon>Deinococcaceae</taxon>
        <taxon>Deinococcus</taxon>
    </lineage>
</organism>
<dbReference type="InterPro" id="IPR003594">
    <property type="entry name" value="HATPase_dom"/>
</dbReference>
<dbReference type="SMART" id="SM00387">
    <property type="entry name" value="HATPase_c"/>
    <property type="match status" value="1"/>
</dbReference>
<dbReference type="SUPFAM" id="SSF47384">
    <property type="entry name" value="Homodimeric domain of signal transducing histidine kinase"/>
    <property type="match status" value="1"/>
</dbReference>
<dbReference type="Proteomes" id="UP000236379">
    <property type="component" value="Unassembled WGS sequence"/>
</dbReference>
<dbReference type="PANTHER" id="PTHR43304:SF1">
    <property type="entry name" value="PAC DOMAIN-CONTAINING PROTEIN"/>
    <property type="match status" value="1"/>
</dbReference>
<dbReference type="InterPro" id="IPR036097">
    <property type="entry name" value="HisK_dim/P_sf"/>
</dbReference>
<evidence type="ECO:0000256" key="1">
    <source>
        <dbReference type="ARBA" id="ARBA00000085"/>
    </source>
</evidence>
<protein>
    <recommendedName>
        <fullName evidence="2">histidine kinase</fullName>
        <ecNumber evidence="2">2.7.13.3</ecNumber>
    </recommendedName>
</protein>
<dbReference type="Pfam" id="PF13185">
    <property type="entry name" value="GAF_2"/>
    <property type="match status" value="2"/>
</dbReference>
<dbReference type="GO" id="GO:0000155">
    <property type="term" value="F:phosphorelay sensor kinase activity"/>
    <property type="evidence" value="ECO:0007669"/>
    <property type="project" value="InterPro"/>
</dbReference>
<dbReference type="EMBL" id="PPPD01000004">
    <property type="protein sequence ID" value="PNY79400.1"/>
    <property type="molecule type" value="Genomic_DNA"/>
</dbReference>
<dbReference type="Gene3D" id="3.30.450.40">
    <property type="match status" value="4"/>
</dbReference>
<dbReference type="PRINTS" id="PR00344">
    <property type="entry name" value="BCTRLSENSOR"/>
</dbReference>
<gene>
    <name evidence="7" type="ORF">CVO96_19970</name>
</gene>
<dbReference type="RefSeq" id="WP_103314228.1">
    <property type="nucleotide sequence ID" value="NZ_PPPD01000004.1"/>
</dbReference>
<dbReference type="FunFam" id="3.30.565.10:FF:000006">
    <property type="entry name" value="Sensor histidine kinase WalK"/>
    <property type="match status" value="1"/>
</dbReference>
<dbReference type="InterPro" id="IPR004358">
    <property type="entry name" value="Sig_transdc_His_kin-like_C"/>
</dbReference>
<dbReference type="EC" id="2.7.13.3" evidence="2"/>
<dbReference type="InterPro" id="IPR005467">
    <property type="entry name" value="His_kinase_dom"/>
</dbReference>
<name>A0A2K3USB5_9DEIO</name>